<feature type="coiled-coil region" evidence="1">
    <location>
        <begin position="32"/>
        <end position="111"/>
    </location>
</feature>
<organism evidence="2 3">
    <name type="scientific">Paenibacillus pseudetheri</name>
    <dbReference type="NCBI Taxonomy" id="2897682"/>
    <lineage>
        <taxon>Bacteria</taxon>
        <taxon>Bacillati</taxon>
        <taxon>Bacillota</taxon>
        <taxon>Bacilli</taxon>
        <taxon>Bacillales</taxon>
        <taxon>Paenibacillaceae</taxon>
        <taxon>Paenibacillus</taxon>
    </lineage>
</organism>
<accession>A0ABN8FL85</accession>
<evidence type="ECO:0000313" key="2">
    <source>
        <dbReference type="EMBL" id="CAH1058791.1"/>
    </source>
</evidence>
<evidence type="ECO:0000256" key="1">
    <source>
        <dbReference type="SAM" id="Coils"/>
    </source>
</evidence>
<proteinExistence type="predicted"/>
<keyword evidence="1" id="KW-0175">Coiled coil</keyword>
<keyword evidence="3" id="KW-1185">Reference proteome</keyword>
<sequence length="207" mass="23214">MSESGKVSLPSMTPERKEEIRQYADTSTTFAAEYLRELLAALEESKQNAEVEQKLNDTLHGTNKDLRKKLVVVQQQRDVAQANYKTYYAEATEVSKRLAEAQQTIAKHEEALNGIIAYSTDKNAVDIASESMGYPEDENKEEKCRYCTGRPLVDREPLMKSQLSDYNVFINSVNYLEDSIIGGSAPHSLYGVKIKYCPVCGKDLGKS</sequence>
<protein>
    <submittedName>
        <fullName evidence="2">Uncharacterized protein</fullName>
    </submittedName>
</protein>
<comment type="caution">
    <text evidence="2">The sequence shown here is derived from an EMBL/GenBank/DDBJ whole genome shotgun (WGS) entry which is preliminary data.</text>
</comment>
<dbReference type="EMBL" id="CAKMAB010000040">
    <property type="protein sequence ID" value="CAH1058791.1"/>
    <property type="molecule type" value="Genomic_DNA"/>
</dbReference>
<dbReference type="Proteomes" id="UP000838749">
    <property type="component" value="Unassembled WGS sequence"/>
</dbReference>
<reference evidence="2" key="1">
    <citation type="submission" date="2021-12" db="EMBL/GenBank/DDBJ databases">
        <authorList>
            <person name="Criscuolo A."/>
        </authorList>
    </citation>
    <scope>NUCLEOTIDE SEQUENCE</scope>
    <source>
        <strain evidence="2">CIP111894</strain>
    </source>
</reference>
<evidence type="ECO:0000313" key="3">
    <source>
        <dbReference type="Proteomes" id="UP000838749"/>
    </source>
</evidence>
<name>A0ABN8FL85_9BACL</name>
<dbReference type="RefSeq" id="WP_234540642.1">
    <property type="nucleotide sequence ID" value="NZ_CAKMAB010000040.1"/>
</dbReference>
<gene>
    <name evidence="2" type="ORF">PAECIP111894_04977</name>
</gene>